<gene>
    <name evidence="1" type="ORF">HNR75_001240</name>
</gene>
<evidence type="ECO:0008006" key="3">
    <source>
        <dbReference type="Google" id="ProtNLM"/>
    </source>
</evidence>
<name>A0A841G8N7_9GAMM</name>
<organism evidence="1 2">
    <name type="scientific">Tolumonas osonensis</name>
    <dbReference type="NCBI Taxonomy" id="675874"/>
    <lineage>
        <taxon>Bacteria</taxon>
        <taxon>Pseudomonadati</taxon>
        <taxon>Pseudomonadota</taxon>
        <taxon>Gammaproteobacteria</taxon>
        <taxon>Aeromonadales</taxon>
        <taxon>Aeromonadaceae</taxon>
        <taxon>Tolumonas</taxon>
    </lineage>
</organism>
<comment type="caution">
    <text evidence="1">The sequence shown here is derived from an EMBL/GenBank/DDBJ whole genome shotgun (WGS) entry which is preliminary data.</text>
</comment>
<reference evidence="1 2" key="1">
    <citation type="submission" date="2020-08" db="EMBL/GenBank/DDBJ databases">
        <title>Genomic Encyclopedia of Type Strains, Phase IV (KMG-IV): sequencing the most valuable type-strain genomes for metagenomic binning, comparative biology and taxonomic classification.</title>
        <authorList>
            <person name="Goeker M."/>
        </authorList>
    </citation>
    <scope>NUCLEOTIDE SEQUENCE [LARGE SCALE GENOMIC DNA]</scope>
    <source>
        <strain evidence="1 2">DSM 22975</strain>
    </source>
</reference>
<dbReference type="RefSeq" id="WP_188026121.1">
    <property type="nucleotide sequence ID" value="NZ_JACHGR010000003.1"/>
</dbReference>
<dbReference type="AlphaFoldDB" id="A0A841G8N7"/>
<proteinExistence type="predicted"/>
<dbReference type="InterPro" id="IPR021242">
    <property type="entry name" value="DUF2799"/>
</dbReference>
<dbReference type="Pfam" id="PF10973">
    <property type="entry name" value="DUF2799"/>
    <property type="match status" value="1"/>
</dbReference>
<keyword evidence="2" id="KW-1185">Reference proteome</keyword>
<dbReference type="EMBL" id="JACHGR010000003">
    <property type="protein sequence ID" value="MBB6055358.1"/>
    <property type="molecule type" value="Genomic_DNA"/>
</dbReference>
<sequence>MKYFICVSLILAGCSNTMTEQQCSETNWHTRGISDAWAGKYLNTANEYMEQCAEYGVQPDLRQWRKGYLSALHQQCPASKAFELAANQQNYAGPCLADTEFKKTLSISAEEAKQKMELHRIETRLQEIQIAKGSADKGQQQDLSWEEYQLQQELLDIKGTLQITEPEPLNKFLFEK</sequence>
<protein>
    <recommendedName>
        <fullName evidence="3">DUF2799 domain-containing protein</fullName>
    </recommendedName>
</protein>
<evidence type="ECO:0000313" key="2">
    <source>
        <dbReference type="Proteomes" id="UP000585721"/>
    </source>
</evidence>
<dbReference type="Proteomes" id="UP000585721">
    <property type="component" value="Unassembled WGS sequence"/>
</dbReference>
<accession>A0A841G8N7</accession>
<evidence type="ECO:0000313" key="1">
    <source>
        <dbReference type="EMBL" id="MBB6055358.1"/>
    </source>
</evidence>